<proteinExistence type="predicted"/>
<evidence type="ECO:0000259" key="4">
    <source>
        <dbReference type="PROSITE" id="PS51077"/>
    </source>
</evidence>
<sequence length="259" mass="29630">MYQVEDIQLVESKSYGTVLIKAKAILDYLMDHDSGLTLKEIHEGMEMSKSTTLKILTTMCELDLLWRNDEDKKYHLGAELIGLGQKALADFNIHQIALPYLKELRDATEETVHLGVEIADHVEFLEKLESPRSVNLKSKIGGRLNLYCSAMGKAILATKTPDELENYFDSNPLDPLTKFTLVNRKAIMKQIDVVRQNGYSIDDRENEVEVFCIGTVLKKHNQVYGAFSVSTPYYRMDEDREKRIIKLVLETKEKIEQAI</sequence>
<dbReference type="PROSITE" id="PS51077">
    <property type="entry name" value="HTH_ICLR"/>
    <property type="match status" value="1"/>
</dbReference>
<dbReference type="PANTHER" id="PTHR30136">
    <property type="entry name" value="HELIX-TURN-HELIX TRANSCRIPTIONAL REGULATOR, ICLR FAMILY"/>
    <property type="match status" value="1"/>
</dbReference>
<keyword evidence="3" id="KW-0804">Transcription</keyword>
<dbReference type="Proteomes" id="UP000050929">
    <property type="component" value="Unassembled WGS sequence"/>
</dbReference>
<dbReference type="PANTHER" id="PTHR30136:SF24">
    <property type="entry name" value="HTH-TYPE TRANSCRIPTIONAL REPRESSOR ALLR"/>
    <property type="match status" value="1"/>
</dbReference>
<name>A0A0R1IX04_9LACO</name>
<keyword evidence="7" id="KW-1185">Reference proteome</keyword>
<dbReference type="OrthoDB" id="9791752at2"/>
<dbReference type="Pfam" id="PF01614">
    <property type="entry name" value="IclR_C"/>
    <property type="match status" value="1"/>
</dbReference>
<evidence type="ECO:0000313" key="6">
    <source>
        <dbReference type="EMBL" id="KRK63773.1"/>
    </source>
</evidence>
<gene>
    <name evidence="6" type="ORF">FC72_GL001174</name>
</gene>
<evidence type="ECO:0000256" key="1">
    <source>
        <dbReference type="ARBA" id="ARBA00023015"/>
    </source>
</evidence>
<dbReference type="Gene3D" id="1.10.10.10">
    <property type="entry name" value="Winged helix-like DNA-binding domain superfamily/Winged helix DNA-binding domain"/>
    <property type="match status" value="1"/>
</dbReference>
<evidence type="ECO:0000256" key="3">
    <source>
        <dbReference type="ARBA" id="ARBA00023163"/>
    </source>
</evidence>
<evidence type="ECO:0000259" key="5">
    <source>
        <dbReference type="PROSITE" id="PS51078"/>
    </source>
</evidence>
<evidence type="ECO:0000256" key="2">
    <source>
        <dbReference type="ARBA" id="ARBA00023125"/>
    </source>
</evidence>
<dbReference type="SUPFAM" id="SSF46785">
    <property type="entry name" value="Winged helix' DNA-binding domain"/>
    <property type="match status" value="1"/>
</dbReference>
<accession>A0A0R1IX04</accession>
<dbReference type="InterPro" id="IPR005471">
    <property type="entry name" value="Tscrpt_reg_IclR_N"/>
</dbReference>
<dbReference type="GO" id="GO:0045892">
    <property type="term" value="P:negative regulation of DNA-templated transcription"/>
    <property type="evidence" value="ECO:0007669"/>
    <property type="project" value="TreeGrafter"/>
</dbReference>
<dbReference type="AlphaFoldDB" id="A0A0R1IX04"/>
<dbReference type="GO" id="GO:0003700">
    <property type="term" value="F:DNA-binding transcription factor activity"/>
    <property type="evidence" value="ECO:0007669"/>
    <property type="project" value="TreeGrafter"/>
</dbReference>
<evidence type="ECO:0000313" key="7">
    <source>
        <dbReference type="Proteomes" id="UP000050929"/>
    </source>
</evidence>
<keyword evidence="2" id="KW-0238">DNA-binding</keyword>
<dbReference type="PROSITE" id="PS51078">
    <property type="entry name" value="ICLR_ED"/>
    <property type="match status" value="1"/>
</dbReference>
<feature type="domain" description="HTH iclR-type" evidence="4">
    <location>
        <begin position="16"/>
        <end position="78"/>
    </location>
</feature>
<dbReference type="PATRIC" id="fig|1423811.3.peg.1191"/>
<feature type="domain" description="IclR-ED" evidence="5">
    <location>
        <begin position="79"/>
        <end position="259"/>
    </location>
</feature>
<dbReference type="GO" id="GO:0003677">
    <property type="term" value="F:DNA binding"/>
    <property type="evidence" value="ECO:0007669"/>
    <property type="project" value="UniProtKB-KW"/>
</dbReference>
<dbReference type="InterPro" id="IPR029016">
    <property type="entry name" value="GAF-like_dom_sf"/>
</dbReference>
<dbReference type="InterPro" id="IPR050707">
    <property type="entry name" value="HTH_MetabolicPath_Reg"/>
</dbReference>
<comment type="caution">
    <text evidence="6">The sequence shown here is derived from an EMBL/GenBank/DDBJ whole genome shotgun (WGS) entry which is preliminary data.</text>
</comment>
<dbReference type="Pfam" id="PF09339">
    <property type="entry name" value="HTH_IclR"/>
    <property type="match status" value="1"/>
</dbReference>
<protein>
    <submittedName>
        <fullName evidence="6">Transcriptional regulator iclr family protein</fullName>
    </submittedName>
</protein>
<dbReference type="SMART" id="SM00346">
    <property type="entry name" value="HTH_ICLR"/>
    <property type="match status" value="1"/>
</dbReference>
<dbReference type="InterPro" id="IPR036390">
    <property type="entry name" value="WH_DNA-bd_sf"/>
</dbReference>
<organism evidence="6 7">
    <name type="scientific">Companilactobacillus tucceti DSM 20183</name>
    <dbReference type="NCBI Taxonomy" id="1423811"/>
    <lineage>
        <taxon>Bacteria</taxon>
        <taxon>Bacillati</taxon>
        <taxon>Bacillota</taxon>
        <taxon>Bacilli</taxon>
        <taxon>Lactobacillales</taxon>
        <taxon>Lactobacillaceae</taxon>
        <taxon>Companilactobacillus</taxon>
    </lineage>
</organism>
<dbReference type="EMBL" id="AZDG01000023">
    <property type="protein sequence ID" value="KRK63773.1"/>
    <property type="molecule type" value="Genomic_DNA"/>
</dbReference>
<dbReference type="SUPFAM" id="SSF55781">
    <property type="entry name" value="GAF domain-like"/>
    <property type="match status" value="1"/>
</dbReference>
<dbReference type="Gene3D" id="3.30.450.40">
    <property type="match status" value="1"/>
</dbReference>
<reference evidence="6 7" key="1">
    <citation type="journal article" date="2015" name="Genome Announc.">
        <title>Expanding the biotechnology potential of lactobacilli through comparative genomics of 213 strains and associated genera.</title>
        <authorList>
            <person name="Sun Z."/>
            <person name="Harris H.M."/>
            <person name="McCann A."/>
            <person name="Guo C."/>
            <person name="Argimon S."/>
            <person name="Zhang W."/>
            <person name="Yang X."/>
            <person name="Jeffery I.B."/>
            <person name="Cooney J.C."/>
            <person name="Kagawa T.F."/>
            <person name="Liu W."/>
            <person name="Song Y."/>
            <person name="Salvetti E."/>
            <person name="Wrobel A."/>
            <person name="Rasinkangas P."/>
            <person name="Parkhill J."/>
            <person name="Rea M.C."/>
            <person name="O'Sullivan O."/>
            <person name="Ritari J."/>
            <person name="Douillard F.P."/>
            <person name="Paul Ross R."/>
            <person name="Yang R."/>
            <person name="Briner A.E."/>
            <person name="Felis G.E."/>
            <person name="de Vos W.M."/>
            <person name="Barrangou R."/>
            <person name="Klaenhammer T.R."/>
            <person name="Caufield P.W."/>
            <person name="Cui Y."/>
            <person name="Zhang H."/>
            <person name="O'Toole P.W."/>
        </authorList>
    </citation>
    <scope>NUCLEOTIDE SEQUENCE [LARGE SCALE GENOMIC DNA]</scope>
    <source>
        <strain evidence="6 7">DSM 20183</strain>
    </source>
</reference>
<dbReference type="STRING" id="1423811.FC72_GL001174"/>
<dbReference type="InterPro" id="IPR036388">
    <property type="entry name" value="WH-like_DNA-bd_sf"/>
</dbReference>
<dbReference type="InterPro" id="IPR014757">
    <property type="entry name" value="Tscrpt_reg_IclR_C"/>
</dbReference>
<keyword evidence="1" id="KW-0805">Transcription regulation</keyword>